<proteinExistence type="predicted"/>
<sequence length="96" mass="9982">MAGRRRARPAHASPVGAARGLRYARMMLARPSAPSAAMRALVTLLDDPRRPVVDCLEVAQAISAGFPAAPCPDRAAASGEPANEEPLVQGLLVQLG</sequence>
<dbReference type="EMBL" id="AP009152">
    <property type="protein sequence ID" value="BAG29509.1"/>
    <property type="molecule type" value="Genomic_DNA"/>
</dbReference>
<dbReference type="Proteomes" id="UP000008838">
    <property type="component" value="Chromosome"/>
</dbReference>
<dbReference type="KEGG" id="krh:KRH_11620"/>
<gene>
    <name evidence="1" type="ordered locus">KRH_11620</name>
</gene>
<dbReference type="HOGENOM" id="CLU_2356044_0_0_11"/>
<evidence type="ECO:0000313" key="1">
    <source>
        <dbReference type="EMBL" id="BAG29509.1"/>
    </source>
</evidence>
<keyword evidence="2" id="KW-1185">Reference proteome</keyword>
<dbReference type="AlphaFoldDB" id="B2GGT6"/>
<accession>B2GGT6</accession>
<reference evidence="1 2" key="1">
    <citation type="journal article" date="2008" name="J. Bacteriol.">
        <title>Complete genome sequence of the soil actinomycete Kocuria rhizophila.</title>
        <authorList>
            <person name="Takarada H."/>
            <person name="Sekine M."/>
            <person name="Kosugi H."/>
            <person name="Matsuo Y."/>
            <person name="Fujisawa T."/>
            <person name="Omata S."/>
            <person name="Kishi E."/>
            <person name="Shimizu A."/>
            <person name="Tsukatani N."/>
            <person name="Tanikawa S."/>
            <person name="Fujita N."/>
            <person name="Harayama S."/>
        </authorList>
    </citation>
    <scope>NUCLEOTIDE SEQUENCE [LARGE SCALE GENOMIC DNA]</scope>
    <source>
        <strain evidence="2">ATCC 9341 / DSM 348 / NBRC 103217 / DC2201</strain>
    </source>
</reference>
<organism evidence="1 2">
    <name type="scientific">Kocuria rhizophila (strain ATCC 9341 / DSM 348 / NBRC 103217 / DC2201)</name>
    <dbReference type="NCBI Taxonomy" id="378753"/>
    <lineage>
        <taxon>Bacteria</taxon>
        <taxon>Bacillati</taxon>
        <taxon>Actinomycetota</taxon>
        <taxon>Actinomycetes</taxon>
        <taxon>Micrococcales</taxon>
        <taxon>Micrococcaceae</taxon>
        <taxon>Kocuria</taxon>
    </lineage>
</organism>
<name>B2GGT6_KOCRD</name>
<protein>
    <submittedName>
        <fullName evidence="1">Uncharacterized protein</fullName>
    </submittedName>
</protein>
<evidence type="ECO:0000313" key="2">
    <source>
        <dbReference type="Proteomes" id="UP000008838"/>
    </source>
</evidence>